<feature type="compositionally biased region" description="Polar residues" evidence="1">
    <location>
        <begin position="151"/>
        <end position="166"/>
    </location>
</feature>
<protein>
    <submittedName>
        <fullName evidence="2">Uncharacterized protein</fullName>
    </submittedName>
</protein>
<dbReference type="EMBL" id="CAJPDR010000333">
    <property type="protein sequence ID" value="CAF9932659.1"/>
    <property type="molecule type" value="Genomic_DNA"/>
</dbReference>
<feature type="region of interest" description="Disordered" evidence="1">
    <location>
        <begin position="201"/>
        <end position="252"/>
    </location>
</feature>
<evidence type="ECO:0000313" key="2">
    <source>
        <dbReference type="EMBL" id="CAF9932659.1"/>
    </source>
</evidence>
<feature type="region of interest" description="Disordered" evidence="1">
    <location>
        <begin position="144"/>
        <end position="176"/>
    </location>
</feature>
<evidence type="ECO:0000313" key="3">
    <source>
        <dbReference type="Proteomes" id="UP000664203"/>
    </source>
</evidence>
<feature type="compositionally biased region" description="Basic and acidic residues" evidence="1">
    <location>
        <begin position="211"/>
        <end position="223"/>
    </location>
</feature>
<organism evidence="2 3">
    <name type="scientific">Alectoria fallacina</name>
    <dbReference type="NCBI Taxonomy" id="1903189"/>
    <lineage>
        <taxon>Eukaryota</taxon>
        <taxon>Fungi</taxon>
        <taxon>Dikarya</taxon>
        <taxon>Ascomycota</taxon>
        <taxon>Pezizomycotina</taxon>
        <taxon>Lecanoromycetes</taxon>
        <taxon>OSLEUM clade</taxon>
        <taxon>Lecanoromycetidae</taxon>
        <taxon>Lecanorales</taxon>
        <taxon>Lecanorineae</taxon>
        <taxon>Parmeliaceae</taxon>
        <taxon>Alectoria</taxon>
    </lineage>
</organism>
<dbReference type="Proteomes" id="UP000664203">
    <property type="component" value="Unassembled WGS sequence"/>
</dbReference>
<feature type="compositionally biased region" description="Gly residues" evidence="1">
    <location>
        <begin position="224"/>
        <end position="246"/>
    </location>
</feature>
<dbReference type="OrthoDB" id="5391256at2759"/>
<comment type="caution">
    <text evidence="2">The sequence shown here is derived from an EMBL/GenBank/DDBJ whole genome shotgun (WGS) entry which is preliminary data.</text>
</comment>
<reference evidence="2" key="1">
    <citation type="submission" date="2021-03" db="EMBL/GenBank/DDBJ databases">
        <authorList>
            <person name="Tagirdzhanova G."/>
        </authorList>
    </citation>
    <scope>NUCLEOTIDE SEQUENCE</scope>
</reference>
<accession>A0A8H3FXJ4</accession>
<proteinExistence type="predicted"/>
<gene>
    <name evidence="2" type="ORF">ALECFALPRED_005347</name>
</gene>
<evidence type="ECO:0000256" key="1">
    <source>
        <dbReference type="SAM" id="MobiDB-lite"/>
    </source>
</evidence>
<keyword evidence="3" id="KW-1185">Reference proteome</keyword>
<name>A0A8H3FXJ4_9LECA</name>
<dbReference type="AlphaFoldDB" id="A0A8H3FXJ4"/>
<sequence>MCKEERLLSTVKFLGDVLCLNPTTSTPTPETNPTDHGRTPEEIAFFHSVYLPILARTGIPATEQDIEEMNLHGLPPIPEEYVRFVREHQARQFHQQRRETQTARPIHWLLDENRRFEEPEEYTSDPDLPYRDLGDLPTLDPIFPILPFGNRDSQTGSDTVSGNLAQSAAPRIPGSDLQSLRRLNGFWDTVRTVRSDDARFGDEGYQSLRSSRGEIERERERGGGRGVNAGGGGGGGGEGGKGGGEGGKGEGG</sequence>